<keyword evidence="12" id="KW-0342">GTP-binding</keyword>
<dbReference type="Gene3D" id="3.40.50.720">
    <property type="entry name" value="NAD(P)-binding Rossmann-like Domain"/>
    <property type="match status" value="1"/>
</dbReference>
<evidence type="ECO:0000256" key="13">
    <source>
        <dbReference type="ARBA" id="ARBA00023242"/>
    </source>
</evidence>
<feature type="domain" description="tRNAHis guanylyltransferase catalytic" evidence="15">
    <location>
        <begin position="11"/>
        <end position="140"/>
    </location>
</feature>
<evidence type="ECO:0000256" key="2">
    <source>
        <dbReference type="ARBA" id="ARBA00002939"/>
    </source>
</evidence>
<keyword evidence="11" id="KW-0460">Magnesium</keyword>
<dbReference type="InterPro" id="IPR038469">
    <property type="entry name" value="tRNAHis_GuaTrfase_Thg1_sf"/>
</dbReference>
<evidence type="ECO:0000313" key="18">
    <source>
        <dbReference type="Proteomes" id="UP000245207"/>
    </source>
</evidence>
<dbReference type="SUPFAM" id="SSF51735">
    <property type="entry name" value="NAD(P)-binding Rossmann-fold domains"/>
    <property type="match status" value="1"/>
</dbReference>
<keyword evidence="13" id="KW-0539">Nucleus</keyword>
<dbReference type="GO" id="GO:0008193">
    <property type="term" value="F:tRNA guanylyltransferase activity"/>
    <property type="evidence" value="ECO:0007669"/>
    <property type="project" value="UniProtKB-EC"/>
</dbReference>
<evidence type="ECO:0000256" key="7">
    <source>
        <dbReference type="ARBA" id="ARBA00022694"/>
    </source>
</evidence>
<accession>A0A2U1LVF3</accession>
<dbReference type="Pfam" id="PF04446">
    <property type="entry name" value="Thg1"/>
    <property type="match status" value="2"/>
</dbReference>
<evidence type="ECO:0000256" key="8">
    <source>
        <dbReference type="ARBA" id="ARBA00022695"/>
    </source>
</evidence>
<sequence>MPLAGMANSKYEYVKSFELEDEVMYPNLIVVRIYGHNFDRFSEINEFEKPNDEKAFNLMNSCATSVMEQYPDIIFAYGYGDEYSFIFKKETKFHQRRESKILSIIGSFFISLYVKKWKEFFPQKDMRSTPPFRARVITCPSADTLQAYLAWRQRERHSNNMYNTCLWMLVKSGKSEIEAREKLKDTQKQEKNEMLFHEFGINYKNLPSMYRQGSCILRTEVDESFEINDNEAPVIRLRKRLIVVHSENIASKSFWNGYSCLCKEIAPFEQNVNNIKPEYIKLFQFDKKLLPFTWTVIRIDGSHFHRFSEVHGFEKPNDEQALKLMNSCAVSVLEEFNDIVFAYGVSDEYSFVLKGNSQLYQRRASEIVSAICLFFTATYVMKWKEFLPQKELKCLPNFDGRAVSYPTYVIIRDYLAWRQVDCHINNQYNTCFWMLVKSGKTTREAQSKLKGTQTQEKNQILSELFGIDYSMLPIMFRNGSCVFWDKQFLKLDDICNEFLNSSDQNRTVVKEMTVTYNGVVAKSLKKVVVEHSNIIEDDFWEPSVTGSTRLSYPDWLQFTTWRINRLKVSIIGKSCPWSWWPLASCNATRVDINSVKLTVTCIGSVAARKGGLVLVTGGDSGIGRAVSYAFAREGATIAFTYVKGDEDIDSNDTLKIINMSK</sequence>
<keyword evidence="7" id="KW-0819">tRNA processing</keyword>
<name>A0A2U1LVF3_ARTAN</name>
<dbReference type="FunFam" id="3.30.70.3000:FF:000002">
    <property type="entry name" value="tRNA(His) guanylyltransferase 1"/>
    <property type="match status" value="2"/>
</dbReference>
<dbReference type="PANTHER" id="PTHR12729:SF6">
    <property type="entry name" value="TRNA(HIS) GUANYLYLTRANSFERASE-RELATED"/>
    <property type="match status" value="1"/>
</dbReference>
<feature type="domain" description="Thg1 C-terminal" evidence="16">
    <location>
        <begin position="144"/>
        <end position="226"/>
    </location>
</feature>
<dbReference type="InterPro" id="IPR007537">
    <property type="entry name" value="tRNAHis_GuaTrfase_Thg1"/>
</dbReference>
<dbReference type="GO" id="GO:0000287">
    <property type="term" value="F:magnesium ion binding"/>
    <property type="evidence" value="ECO:0007669"/>
    <property type="project" value="InterPro"/>
</dbReference>
<comment type="subcellular location">
    <subcellularLocation>
        <location evidence="3">Nucleus</location>
        <location evidence="3">Nucleoplasm</location>
    </subcellularLocation>
</comment>
<evidence type="ECO:0000313" key="17">
    <source>
        <dbReference type="EMBL" id="PWA52983.1"/>
    </source>
</evidence>
<evidence type="ECO:0000256" key="11">
    <source>
        <dbReference type="ARBA" id="ARBA00022842"/>
    </source>
</evidence>
<dbReference type="InterPro" id="IPR025845">
    <property type="entry name" value="Thg1_C_dom"/>
</dbReference>
<dbReference type="Gene3D" id="3.30.70.3000">
    <property type="match status" value="2"/>
</dbReference>
<dbReference type="OrthoDB" id="62560at2759"/>
<keyword evidence="6 17" id="KW-0808">Transferase</keyword>
<evidence type="ECO:0000256" key="1">
    <source>
        <dbReference type="ARBA" id="ARBA00001946"/>
    </source>
</evidence>
<evidence type="ECO:0000256" key="12">
    <source>
        <dbReference type="ARBA" id="ARBA00023134"/>
    </source>
</evidence>
<evidence type="ECO:0000259" key="16">
    <source>
        <dbReference type="Pfam" id="PF14413"/>
    </source>
</evidence>
<dbReference type="Proteomes" id="UP000245207">
    <property type="component" value="Unassembled WGS sequence"/>
</dbReference>
<feature type="domain" description="tRNAHis guanylyltransferase catalytic" evidence="15">
    <location>
        <begin position="278"/>
        <end position="406"/>
    </location>
</feature>
<keyword evidence="10" id="KW-0547">Nucleotide-binding</keyword>
<evidence type="ECO:0000259" key="15">
    <source>
        <dbReference type="Pfam" id="PF04446"/>
    </source>
</evidence>
<feature type="domain" description="Thg1 C-terminal" evidence="16">
    <location>
        <begin position="411"/>
        <end position="536"/>
    </location>
</feature>
<organism evidence="17 18">
    <name type="scientific">Artemisia annua</name>
    <name type="common">Sweet wormwood</name>
    <dbReference type="NCBI Taxonomy" id="35608"/>
    <lineage>
        <taxon>Eukaryota</taxon>
        <taxon>Viridiplantae</taxon>
        <taxon>Streptophyta</taxon>
        <taxon>Embryophyta</taxon>
        <taxon>Tracheophyta</taxon>
        <taxon>Spermatophyta</taxon>
        <taxon>Magnoliopsida</taxon>
        <taxon>eudicotyledons</taxon>
        <taxon>Gunneridae</taxon>
        <taxon>Pentapetalae</taxon>
        <taxon>asterids</taxon>
        <taxon>campanulids</taxon>
        <taxon>Asterales</taxon>
        <taxon>Asteraceae</taxon>
        <taxon>Asteroideae</taxon>
        <taxon>Anthemideae</taxon>
        <taxon>Artemisiinae</taxon>
        <taxon>Artemisia</taxon>
    </lineage>
</organism>
<evidence type="ECO:0000256" key="5">
    <source>
        <dbReference type="ARBA" id="ARBA00012511"/>
    </source>
</evidence>
<comment type="catalytic activity">
    <reaction evidence="14">
        <text>a 5'-end ribonucleotide-tRNA(His) + GTP + ATP + H2O = a 5'-end phospho-guanosine-ribonucleotide-tRNA(His) + AMP + 2 diphosphate + H(+)</text>
        <dbReference type="Rhea" id="RHEA:54564"/>
        <dbReference type="Rhea" id="RHEA-COMP:14193"/>
        <dbReference type="Rhea" id="RHEA-COMP:14917"/>
        <dbReference type="ChEBI" id="CHEBI:15377"/>
        <dbReference type="ChEBI" id="CHEBI:15378"/>
        <dbReference type="ChEBI" id="CHEBI:30616"/>
        <dbReference type="ChEBI" id="CHEBI:33019"/>
        <dbReference type="ChEBI" id="CHEBI:37565"/>
        <dbReference type="ChEBI" id="CHEBI:138282"/>
        <dbReference type="ChEBI" id="CHEBI:141847"/>
        <dbReference type="ChEBI" id="CHEBI:456215"/>
        <dbReference type="EC" id="2.7.7.79"/>
    </reaction>
</comment>
<dbReference type="EC" id="2.7.7.79" evidence="5"/>
<comment type="function">
    <text evidence="2">Adds a GMP to the 5'-end of tRNA(His) after transcription and RNase P cleavage.</text>
</comment>
<keyword evidence="18" id="KW-1185">Reference proteome</keyword>
<evidence type="ECO:0000256" key="4">
    <source>
        <dbReference type="ARBA" id="ARBA00010113"/>
    </source>
</evidence>
<comment type="similarity">
    <text evidence="4">Belongs to the tRNA(His) guanylyltransferase family.</text>
</comment>
<protein>
    <recommendedName>
        <fullName evidence="5">tRNA(His) guanylyltransferase</fullName>
        <ecNumber evidence="5">2.7.7.79</ecNumber>
    </recommendedName>
</protein>
<evidence type="ECO:0000256" key="10">
    <source>
        <dbReference type="ARBA" id="ARBA00022741"/>
    </source>
</evidence>
<dbReference type="GO" id="GO:0005525">
    <property type="term" value="F:GTP binding"/>
    <property type="evidence" value="ECO:0007669"/>
    <property type="project" value="UniProtKB-KW"/>
</dbReference>
<dbReference type="STRING" id="35608.A0A2U1LVF3"/>
<evidence type="ECO:0000256" key="14">
    <source>
        <dbReference type="ARBA" id="ARBA00047281"/>
    </source>
</evidence>
<keyword evidence="9" id="KW-0479">Metal-binding</keyword>
<dbReference type="AlphaFoldDB" id="A0A2U1LVF3"/>
<comment type="caution">
    <text evidence="17">The sequence shown here is derived from an EMBL/GenBank/DDBJ whole genome shotgun (WGS) entry which is preliminary data.</text>
</comment>
<evidence type="ECO:0000256" key="6">
    <source>
        <dbReference type="ARBA" id="ARBA00022679"/>
    </source>
</evidence>
<gene>
    <name evidence="17" type="ORF">CTI12_AA449560</name>
</gene>
<dbReference type="Pfam" id="PF14413">
    <property type="entry name" value="Thg1C"/>
    <property type="match status" value="2"/>
</dbReference>
<dbReference type="InterPro" id="IPR024956">
    <property type="entry name" value="tRNAHis_GuaTrfase_cat"/>
</dbReference>
<proteinExistence type="inferred from homology"/>
<dbReference type="InterPro" id="IPR036291">
    <property type="entry name" value="NAD(P)-bd_dom_sf"/>
</dbReference>
<comment type="cofactor">
    <cofactor evidence="1">
        <name>Mg(2+)</name>
        <dbReference type="ChEBI" id="CHEBI:18420"/>
    </cofactor>
</comment>
<keyword evidence="8 17" id="KW-0548">Nucleotidyltransferase</keyword>
<dbReference type="GO" id="GO:0005654">
    <property type="term" value="C:nucleoplasm"/>
    <property type="evidence" value="ECO:0007669"/>
    <property type="project" value="UniProtKB-SubCell"/>
</dbReference>
<reference evidence="17 18" key="1">
    <citation type="journal article" date="2018" name="Mol. Plant">
        <title>The genome of Artemisia annua provides insight into the evolution of Asteraceae family and artemisinin biosynthesis.</title>
        <authorList>
            <person name="Shen Q."/>
            <person name="Zhang L."/>
            <person name="Liao Z."/>
            <person name="Wang S."/>
            <person name="Yan T."/>
            <person name="Shi P."/>
            <person name="Liu M."/>
            <person name="Fu X."/>
            <person name="Pan Q."/>
            <person name="Wang Y."/>
            <person name="Lv Z."/>
            <person name="Lu X."/>
            <person name="Zhang F."/>
            <person name="Jiang W."/>
            <person name="Ma Y."/>
            <person name="Chen M."/>
            <person name="Hao X."/>
            <person name="Li L."/>
            <person name="Tang Y."/>
            <person name="Lv G."/>
            <person name="Zhou Y."/>
            <person name="Sun X."/>
            <person name="Brodelius P.E."/>
            <person name="Rose J.K.C."/>
            <person name="Tang K."/>
        </authorList>
    </citation>
    <scope>NUCLEOTIDE SEQUENCE [LARGE SCALE GENOMIC DNA]</scope>
    <source>
        <strain evidence="18">cv. Huhao1</strain>
        <tissue evidence="17">Leaf</tissue>
    </source>
</reference>
<dbReference type="GO" id="GO:0006400">
    <property type="term" value="P:tRNA modification"/>
    <property type="evidence" value="ECO:0007669"/>
    <property type="project" value="InterPro"/>
</dbReference>
<dbReference type="EMBL" id="PKPP01007588">
    <property type="protein sequence ID" value="PWA52983.1"/>
    <property type="molecule type" value="Genomic_DNA"/>
</dbReference>
<evidence type="ECO:0000256" key="3">
    <source>
        <dbReference type="ARBA" id="ARBA00004642"/>
    </source>
</evidence>
<evidence type="ECO:0000256" key="9">
    <source>
        <dbReference type="ARBA" id="ARBA00022723"/>
    </source>
</evidence>
<dbReference type="PANTHER" id="PTHR12729">
    <property type="entry name" value="TRNA(HIS) GUANYLYLTRANSFERASE-RELATED"/>
    <property type="match status" value="1"/>
</dbReference>